<dbReference type="Pfam" id="PF24829">
    <property type="entry name" value="Phage_connect_2"/>
    <property type="match status" value="1"/>
</dbReference>
<accession>A0A1C0A7U6</accession>
<comment type="caution">
    <text evidence="1">The sequence shown here is derived from an EMBL/GenBank/DDBJ whole genome shotgun (WGS) entry which is preliminary data.</text>
</comment>
<dbReference type="RefSeq" id="WP_068717992.1">
    <property type="nucleotide sequence ID" value="NZ_LWDV01000009.1"/>
</dbReference>
<name>A0A1C0A7U6_9FIRM</name>
<evidence type="ECO:0000313" key="2">
    <source>
        <dbReference type="Proteomes" id="UP000093514"/>
    </source>
</evidence>
<evidence type="ECO:0000313" key="1">
    <source>
        <dbReference type="EMBL" id="OCL26307.1"/>
    </source>
</evidence>
<dbReference type="InterPro" id="IPR006450">
    <property type="entry name" value="Phage_HK97_gp6-like"/>
</dbReference>
<protein>
    <submittedName>
        <fullName evidence="1">DNA-packaging protein</fullName>
    </submittedName>
</protein>
<keyword evidence="2" id="KW-1185">Reference proteome</keyword>
<proteinExistence type="predicted"/>
<dbReference type="EMBL" id="LWDV01000009">
    <property type="protein sequence ID" value="OCL26307.1"/>
    <property type="molecule type" value="Genomic_DNA"/>
</dbReference>
<dbReference type="Proteomes" id="UP000093514">
    <property type="component" value="Unassembled WGS sequence"/>
</dbReference>
<dbReference type="OrthoDB" id="2889166at2"/>
<dbReference type="InterPro" id="IPR056951">
    <property type="entry name" value="Phage_connect_2"/>
</dbReference>
<sequence>MSLIDEIKPVLRITASDFNGEIQGLIDAAKVDLRISGINNIDETDALIKRAIILYCKANFGYDNPDSDKFQKSYDMLKNHLALSSEYAVVDDNAT</sequence>
<gene>
    <name evidence="1" type="ORF">U472_09870</name>
</gene>
<dbReference type="NCBIfam" id="TIGR01560">
    <property type="entry name" value="put_DNA_pack"/>
    <property type="match status" value="1"/>
</dbReference>
<dbReference type="AlphaFoldDB" id="A0A1C0A7U6"/>
<reference evidence="1 2" key="2">
    <citation type="submission" date="2016-08" db="EMBL/GenBank/DDBJ databases">
        <title>Orenia metallireducens sp. nov. strain Z6, a Novel Metal-reducing Firmicute from the Deep Subsurface.</title>
        <authorList>
            <person name="Maxim B.I."/>
            <person name="Kenneth K."/>
            <person name="Flynn T.M."/>
            <person name="Oloughlin E.J."/>
            <person name="Locke R.A."/>
            <person name="Weber J.R."/>
            <person name="Egan S.M."/>
            <person name="Mackie R.I."/>
            <person name="Cann I.K."/>
        </authorList>
    </citation>
    <scope>NUCLEOTIDE SEQUENCE [LARGE SCALE GENOMIC DNA]</scope>
    <source>
        <strain evidence="1 2">Z6</strain>
    </source>
</reference>
<reference evidence="2" key="1">
    <citation type="submission" date="2016-07" db="EMBL/GenBank/DDBJ databases">
        <authorList>
            <person name="Florea S."/>
            <person name="Webb J.S."/>
            <person name="Jaromczyk J."/>
            <person name="Schardl C.L."/>
        </authorList>
    </citation>
    <scope>NUCLEOTIDE SEQUENCE [LARGE SCALE GENOMIC DNA]</scope>
    <source>
        <strain evidence="2">Z6</strain>
    </source>
</reference>
<organism evidence="1 2">
    <name type="scientific">Orenia metallireducens</name>
    <dbReference type="NCBI Taxonomy" id="1413210"/>
    <lineage>
        <taxon>Bacteria</taxon>
        <taxon>Bacillati</taxon>
        <taxon>Bacillota</taxon>
        <taxon>Clostridia</taxon>
        <taxon>Halanaerobiales</taxon>
        <taxon>Halobacteroidaceae</taxon>
        <taxon>Orenia</taxon>
    </lineage>
</organism>